<protein>
    <submittedName>
        <fullName evidence="3">VCBS repeat domain-containing M23 family metallopeptidase</fullName>
    </submittedName>
</protein>
<dbReference type="InterPro" id="IPR011055">
    <property type="entry name" value="Dup_hybrid_motif"/>
</dbReference>
<dbReference type="SUPFAM" id="SSF51261">
    <property type="entry name" value="Duplicated hybrid motif"/>
    <property type="match status" value="1"/>
</dbReference>
<dbReference type="GO" id="GO:0004222">
    <property type="term" value="F:metalloendopeptidase activity"/>
    <property type="evidence" value="ECO:0007669"/>
    <property type="project" value="TreeGrafter"/>
</dbReference>
<keyword evidence="4" id="KW-1185">Reference proteome</keyword>
<dbReference type="SUPFAM" id="SSF69318">
    <property type="entry name" value="Integrin alpha N-terminal domain"/>
    <property type="match status" value="1"/>
</dbReference>
<gene>
    <name evidence="3" type="ORF">ISU07_22625</name>
</gene>
<feature type="chain" id="PRO_5037946192" evidence="1">
    <location>
        <begin position="29"/>
        <end position="401"/>
    </location>
</feature>
<dbReference type="InterPro" id="IPR050570">
    <property type="entry name" value="Cell_wall_metabolism_enzyme"/>
</dbReference>
<dbReference type="Proteomes" id="UP000640489">
    <property type="component" value="Unassembled WGS sequence"/>
</dbReference>
<feature type="domain" description="M23ase beta-sheet core" evidence="2">
    <location>
        <begin position="68"/>
        <end position="153"/>
    </location>
</feature>
<evidence type="ECO:0000256" key="1">
    <source>
        <dbReference type="SAM" id="SignalP"/>
    </source>
</evidence>
<keyword evidence="1" id="KW-0732">Signal</keyword>
<dbReference type="PANTHER" id="PTHR21666">
    <property type="entry name" value="PEPTIDASE-RELATED"/>
    <property type="match status" value="1"/>
</dbReference>
<dbReference type="PANTHER" id="PTHR21666:SF270">
    <property type="entry name" value="MUREIN HYDROLASE ACTIVATOR ENVC"/>
    <property type="match status" value="1"/>
</dbReference>
<evidence type="ECO:0000313" key="3">
    <source>
        <dbReference type="EMBL" id="MBF4765940.1"/>
    </source>
</evidence>
<dbReference type="Gene3D" id="2.70.70.10">
    <property type="entry name" value="Glucose Permease (Domain IIA)"/>
    <property type="match status" value="1"/>
</dbReference>
<organism evidence="3 4">
    <name type="scientific">Nocardioides islandensis</name>
    <dbReference type="NCBI Taxonomy" id="433663"/>
    <lineage>
        <taxon>Bacteria</taxon>
        <taxon>Bacillati</taxon>
        <taxon>Actinomycetota</taxon>
        <taxon>Actinomycetes</taxon>
        <taxon>Propionibacteriales</taxon>
        <taxon>Nocardioidaceae</taxon>
        <taxon>Nocardioides</taxon>
    </lineage>
</organism>
<proteinExistence type="predicted"/>
<evidence type="ECO:0000313" key="4">
    <source>
        <dbReference type="Proteomes" id="UP000640489"/>
    </source>
</evidence>
<comment type="caution">
    <text evidence="3">The sequence shown here is derived from an EMBL/GenBank/DDBJ whole genome shotgun (WGS) entry which is preliminary data.</text>
</comment>
<dbReference type="AlphaFoldDB" id="A0A930VL84"/>
<sequence>MRLPRPLLAAASLAAVGAIVATASPAGAAPLTAYEMPFPCSESWTGTTRPGHSPSVYSVDWNRPDDIDDAVVAAAAGVVTTAVPDGTRSYGRYVVIDHGNGESSLYAHLSTVTVGVGQMVDQGSLIGTVGQTGNASGPHLHFEERLNGKDVEPFFHGAQFAFGATQQSQNCPDVPLAANFTGDGIAELAVFNRSNATFQINDPAGPAYVPFGVGTDTPVVGDWDGDGFANLGVRRSSTRSFFLDTPTGTVELTMGNRSDIPVAGDWNGDHLWDVGVRKADSNVFRLRKPDGHSYPVRLGKAGDIPVTGDWNGDGTTDLGVYDITKARFTLRLQDANGLVWLTRVTYGAPGDLPVAGDWDGNGRTDLGVWRPGTAQFFQRVAASPMAPISRQVTRTYGTPRS</sequence>
<dbReference type="InterPro" id="IPR028994">
    <property type="entry name" value="Integrin_alpha_N"/>
</dbReference>
<name>A0A930VL84_9ACTN</name>
<dbReference type="CDD" id="cd12797">
    <property type="entry name" value="M23_peptidase"/>
    <property type="match status" value="1"/>
</dbReference>
<feature type="signal peptide" evidence="1">
    <location>
        <begin position="1"/>
        <end position="28"/>
    </location>
</feature>
<reference evidence="3" key="1">
    <citation type="submission" date="2020-11" db="EMBL/GenBank/DDBJ databases">
        <title>Nocardioides sp. nov., isolated from Soil of Cynanchum wilfordii Hemsley rhizosphere.</title>
        <authorList>
            <person name="Lee J.-S."/>
            <person name="Suh M.K."/>
            <person name="Kim J.-S."/>
        </authorList>
    </citation>
    <scope>NUCLEOTIDE SEQUENCE</scope>
    <source>
        <strain evidence="3">KCTC 19275</strain>
    </source>
</reference>
<dbReference type="InterPro" id="IPR016047">
    <property type="entry name" value="M23ase_b-sheet_dom"/>
</dbReference>
<accession>A0A930VL84</accession>
<dbReference type="RefSeq" id="WP_194709120.1">
    <property type="nucleotide sequence ID" value="NZ_JADKPN010000020.1"/>
</dbReference>
<dbReference type="EMBL" id="JADKPN010000020">
    <property type="protein sequence ID" value="MBF4765940.1"/>
    <property type="molecule type" value="Genomic_DNA"/>
</dbReference>
<dbReference type="Pfam" id="PF01551">
    <property type="entry name" value="Peptidase_M23"/>
    <property type="match status" value="1"/>
</dbReference>
<evidence type="ECO:0000259" key="2">
    <source>
        <dbReference type="Pfam" id="PF01551"/>
    </source>
</evidence>